<dbReference type="InterPro" id="IPR003439">
    <property type="entry name" value="ABC_transporter-like_ATP-bd"/>
</dbReference>
<evidence type="ECO:0000256" key="2">
    <source>
        <dbReference type="ARBA" id="ARBA00022475"/>
    </source>
</evidence>
<accession>A0A923HMP2</accession>
<keyword evidence="3" id="KW-0547">Nucleotide-binding</keyword>
<keyword evidence="4 6" id="KW-0067">ATP-binding</keyword>
<evidence type="ECO:0000256" key="4">
    <source>
        <dbReference type="ARBA" id="ARBA00022840"/>
    </source>
</evidence>
<dbReference type="Proteomes" id="UP000627446">
    <property type="component" value="Unassembled WGS sequence"/>
</dbReference>
<evidence type="ECO:0000256" key="3">
    <source>
        <dbReference type="ARBA" id="ARBA00022741"/>
    </source>
</evidence>
<evidence type="ECO:0000313" key="6">
    <source>
        <dbReference type="EMBL" id="MBC3880611.1"/>
    </source>
</evidence>
<organism evidence="6 7">
    <name type="scientific">Undibacterium nitidum</name>
    <dbReference type="NCBI Taxonomy" id="2762298"/>
    <lineage>
        <taxon>Bacteria</taxon>
        <taxon>Pseudomonadati</taxon>
        <taxon>Pseudomonadota</taxon>
        <taxon>Betaproteobacteria</taxon>
        <taxon>Burkholderiales</taxon>
        <taxon>Oxalobacteraceae</taxon>
        <taxon>Undibacterium</taxon>
    </lineage>
</organism>
<reference evidence="6" key="1">
    <citation type="submission" date="2020-08" db="EMBL/GenBank/DDBJ databases">
        <title>Novel species isolated from subtropical streams in China.</title>
        <authorList>
            <person name="Lu H."/>
        </authorList>
    </citation>
    <scope>NUCLEOTIDE SEQUENCE</scope>
    <source>
        <strain evidence="6">LX22W</strain>
    </source>
</reference>
<dbReference type="PANTHER" id="PTHR42781:SF4">
    <property type="entry name" value="SPERMIDINE_PUTRESCINE IMPORT ATP-BINDING PROTEIN POTA"/>
    <property type="match status" value="1"/>
</dbReference>
<dbReference type="InterPro" id="IPR027417">
    <property type="entry name" value="P-loop_NTPase"/>
</dbReference>
<keyword evidence="7" id="KW-1185">Reference proteome</keyword>
<evidence type="ECO:0000259" key="5">
    <source>
        <dbReference type="PROSITE" id="PS50893"/>
    </source>
</evidence>
<feature type="domain" description="ABC transporter" evidence="5">
    <location>
        <begin position="2"/>
        <end position="222"/>
    </location>
</feature>
<keyword evidence="2" id="KW-0472">Membrane</keyword>
<protein>
    <submittedName>
        <fullName evidence="6">ATP-binding cassette domain-containing protein</fullName>
    </submittedName>
</protein>
<proteinExistence type="predicted"/>
<dbReference type="GO" id="GO:0005524">
    <property type="term" value="F:ATP binding"/>
    <property type="evidence" value="ECO:0007669"/>
    <property type="project" value="UniProtKB-KW"/>
</dbReference>
<dbReference type="PANTHER" id="PTHR42781">
    <property type="entry name" value="SPERMIDINE/PUTRESCINE IMPORT ATP-BINDING PROTEIN POTA"/>
    <property type="match status" value="1"/>
</dbReference>
<dbReference type="InterPro" id="IPR003593">
    <property type="entry name" value="AAA+_ATPase"/>
</dbReference>
<dbReference type="EMBL" id="JACOFZ010000001">
    <property type="protein sequence ID" value="MBC3880611.1"/>
    <property type="molecule type" value="Genomic_DNA"/>
</dbReference>
<dbReference type="GO" id="GO:0016887">
    <property type="term" value="F:ATP hydrolysis activity"/>
    <property type="evidence" value="ECO:0007669"/>
    <property type="project" value="InterPro"/>
</dbReference>
<gene>
    <name evidence="6" type="ORF">H8K36_04445</name>
</gene>
<evidence type="ECO:0000256" key="1">
    <source>
        <dbReference type="ARBA" id="ARBA00022448"/>
    </source>
</evidence>
<dbReference type="AlphaFoldDB" id="A0A923HMP2"/>
<dbReference type="Pfam" id="PF00005">
    <property type="entry name" value="ABC_tran"/>
    <property type="match status" value="1"/>
</dbReference>
<sequence length="222" mass="24916">MEFDLHLHKTLGNGNKQFVLDVRLQTQAQRIVIFGESGSGKSLSLQAIAGLIKPDHGHIRIGGRTLFDSTQACFVKPQERGFAYVAQDYALFPHLNVQQNIAFGLNKSWRNPSKEMQNDEVEQWLQRFALTDLAQQYPHQLSGGQKQRTALARALITQPKALLLDEPFAALDTGLKHRMREELAQLQSALAIPLVLISHDEQDVKQFGDTVLHLHQGSNHTP</sequence>
<dbReference type="SMART" id="SM00382">
    <property type="entry name" value="AAA"/>
    <property type="match status" value="1"/>
</dbReference>
<dbReference type="Gene3D" id="3.40.50.300">
    <property type="entry name" value="P-loop containing nucleotide triphosphate hydrolases"/>
    <property type="match status" value="1"/>
</dbReference>
<evidence type="ECO:0000313" key="7">
    <source>
        <dbReference type="Proteomes" id="UP000627446"/>
    </source>
</evidence>
<name>A0A923HMP2_9BURK</name>
<keyword evidence="1" id="KW-0813">Transport</keyword>
<keyword evidence="2" id="KW-1003">Cell membrane</keyword>
<dbReference type="InterPro" id="IPR050093">
    <property type="entry name" value="ABC_SmlMolc_Importer"/>
</dbReference>
<comment type="caution">
    <text evidence="6">The sequence shown here is derived from an EMBL/GenBank/DDBJ whole genome shotgun (WGS) entry which is preliminary data.</text>
</comment>
<dbReference type="PROSITE" id="PS50893">
    <property type="entry name" value="ABC_TRANSPORTER_2"/>
    <property type="match status" value="1"/>
</dbReference>
<dbReference type="RefSeq" id="WP_186914898.1">
    <property type="nucleotide sequence ID" value="NZ_JACOFZ010000001.1"/>
</dbReference>
<dbReference type="SUPFAM" id="SSF52540">
    <property type="entry name" value="P-loop containing nucleoside triphosphate hydrolases"/>
    <property type="match status" value="1"/>
</dbReference>